<dbReference type="Pfam" id="PF19054">
    <property type="entry name" value="DUF5753"/>
    <property type="match status" value="1"/>
</dbReference>
<gene>
    <name evidence="2" type="ORF">Aglo03_13010</name>
</gene>
<dbReference type="Gene3D" id="1.10.260.40">
    <property type="entry name" value="lambda repressor-like DNA-binding domains"/>
    <property type="match status" value="1"/>
</dbReference>
<evidence type="ECO:0000313" key="2">
    <source>
        <dbReference type="EMBL" id="GLW90485.1"/>
    </source>
</evidence>
<dbReference type="SUPFAM" id="SSF47413">
    <property type="entry name" value="lambda repressor-like DNA-binding domains"/>
    <property type="match status" value="1"/>
</dbReference>
<reference evidence="2" key="1">
    <citation type="submission" date="2023-02" db="EMBL/GenBank/DDBJ databases">
        <title>Actinokineospora globicatena NBRC 15670.</title>
        <authorList>
            <person name="Ichikawa N."/>
            <person name="Sato H."/>
            <person name="Tonouchi N."/>
        </authorList>
    </citation>
    <scope>NUCLEOTIDE SEQUENCE</scope>
    <source>
        <strain evidence="2">NBRC 15670</strain>
    </source>
</reference>
<evidence type="ECO:0000313" key="3">
    <source>
        <dbReference type="Proteomes" id="UP001165042"/>
    </source>
</evidence>
<dbReference type="Proteomes" id="UP001165042">
    <property type="component" value="Unassembled WGS sequence"/>
</dbReference>
<proteinExistence type="predicted"/>
<sequence>MSTFASAAYRELGATLRGLREDAGLTLTELANRLGLPLTTLSRMETGRRVSSTTDVIQHVVGCGLPYPLAQDLFEFTRMAERKQGYYLSDQGIGGSLQSLVYHESCAENSIIYEPQVVHGLLQTPEYARAIISDINSDFADEQVDGAVRTRMERARILSLPEPAWFTFYIHEQALRLQIGTPEVMHEQLLHLVLTAATENVTLRVVPSAAGGRSAIGGPFHLMEIPRYPTVIYLENLSDGGLILDQPEYVRSYYGLMPRLADVALDEGQSREFVAALADEYDRGSHLNGADVVAQEHV</sequence>
<accession>A0A9W6V5L2</accession>
<dbReference type="InterPro" id="IPR043917">
    <property type="entry name" value="DUF5753"/>
</dbReference>
<dbReference type="PROSITE" id="PS50943">
    <property type="entry name" value="HTH_CROC1"/>
    <property type="match status" value="1"/>
</dbReference>
<dbReference type="InterPro" id="IPR010982">
    <property type="entry name" value="Lambda_DNA-bd_dom_sf"/>
</dbReference>
<dbReference type="GO" id="GO:0003677">
    <property type="term" value="F:DNA binding"/>
    <property type="evidence" value="ECO:0007669"/>
    <property type="project" value="InterPro"/>
</dbReference>
<protein>
    <submittedName>
        <fullName evidence="2">Transcriptional regulator</fullName>
    </submittedName>
</protein>
<dbReference type="EMBL" id="BSSD01000001">
    <property type="protein sequence ID" value="GLW90485.1"/>
    <property type="molecule type" value="Genomic_DNA"/>
</dbReference>
<dbReference type="SMART" id="SM00530">
    <property type="entry name" value="HTH_XRE"/>
    <property type="match status" value="1"/>
</dbReference>
<dbReference type="CDD" id="cd00093">
    <property type="entry name" value="HTH_XRE"/>
    <property type="match status" value="1"/>
</dbReference>
<dbReference type="InterPro" id="IPR001387">
    <property type="entry name" value="Cro/C1-type_HTH"/>
</dbReference>
<keyword evidence="3" id="KW-1185">Reference proteome</keyword>
<feature type="domain" description="HTH cro/C1-type" evidence="1">
    <location>
        <begin position="16"/>
        <end position="54"/>
    </location>
</feature>
<organism evidence="2 3">
    <name type="scientific">Actinokineospora globicatena</name>
    <dbReference type="NCBI Taxonomy" id="103729"/>
    <lineage>
        <taxon>Bacteria</taxon>
        <taxon>Bacillati</taxon>
        <taxon>Actinomycetota</taxon>
        <taxon>Actinomycetes</taxon>
        <taxon>Pseudonocardiales</taxon>
        <taxon>Pseudonocardiaceae</taxon>
        <taxon>Actinokineospora</taxon>
    </lineage>
</organism>
<comment type="caution">
    <text evidence="2">The sequence shown here is derived from an EMBL/GenBank/DDBJ whole genome shotgun (WGS) entry which is preliminary data.</text>
</comment>
<dbReference type="Pfam" id="PF13560">
    <property type="entry name" value="HTH_31"/>
    <property type="match status" value="1"/>
</dbReference>
<dbReference type="RefSeq" id="WP_285608538.1">
    <property type="nucleotide sequence ID" value="NZ_BSSD01000001.1"/>
</dbReference>
<name>A0A9W6V5L2_9PSEU</name>
<dbReference type="AlphaFoldDB" id="A0A9W6V5L2"/>
<evidence type="ECO:0000259" key="1">
    <source>
        <dbReference type="PROSITE" id="PS50943"/>
    </source>
</evidence>